<evidence type="ECO:0000313" key="3">
    <source>
        <dbReference type="Proteomes" id="UP000799428"/>
    </source>
</evidence>
<feature type="region of interest" description="Disordered" evidence="1">
    <location>
        <begin position="729"/>
        <end position="791"/>
    </location>
</feature>
<name>A0A6G1KR67_9PLEO</name>
<dbReference type="AlphaFoldDB" id="A0A6G1KR67"/>
<feature type="region of interest" description="Disordered" evidence="1">
    <location>
        <begin position="72"/>
        <end position="100"/>
    </location>
</feature>
<feature type="region of interest" description="Disordered" evidence="1">
    <location>
        <begin position="466"/>
        <end position="487"/>
    </location>
</feature>
<evidence type="ECO:0000256" key="1">
    <source>
        <dbReference type="SAM" id="MobiDB-lite"/>
    </source>
</evidence>
<proteinExistence type="predicted"/>
<evidence type="ECO:0000313" key="2">
    <source>
        <dbReference type="EMBL" id="KAF2715386.1"/>
    </source>
</evidence>
<accession>A0A6G1KR67</accession>
<feature type="compositionally biased region" description="Basic and acidic residues" evidence="1">
    <location>
        <begin position="734"/>
        <end position="756"/>
    </location>
</feature>
<reference evidence="2" key="1">
    <citation type="journal article" date="2020" name="Stud. Mycol.">
        <title>101 Dothideomycetes genomes: a test case for predicting lifestyles and emergence of pathogens.</title>
        <authorList>
            <person name="Haridas S."/>
            <person name="Albert R."/>
            <person name="Binder M."/>
            <person name="Bloem J."/>
            <person name="Labutti K."/>
            <person name="Salamov A."/>
            <person name="Andreopoulos B."/>
            <person name="Baker S."/>
            <person name="Barry K."/>
            <person name="Bills G."/>
            <person name="Bluhm B."/>
            <person name="Cannon C."/>
            <person name="Castanera R."/>
            <person name="Culley D."/>
            <person name="Daum C."/>
            <person name="Ezra D."/>
            <person name="Gonzalez J."/>
            <person name="Henrissat B."/>
            <person name="Kuo A."/>
            <person name="Liang C."/>
            <person name="Lipzen A."/>
            <person name="Lutzoni F."/>
            <person name="Magnuson J."/>
            <person name="Mondo S."/>
            <person name="Nolan M."/>
            <person name="Ohm R."/>
            <person name="Pangilinan J."/>
            <person name="Park H.-J."/>
            <person name="Ramirez L."/>
            <person name="Alfaro M."/>
            <person name="Sun H."/>
            <person name="Tritt A."/>
            <person name="Yoshinaga Y."/>
            <person name="Zwiers L.-H."/>
            <person name="Turgeon B."/>
            <person name="Goodwin S."/>
            <person name="Spatafora J."/>
            <person name="Crous P."/>
            <person name="Grigoriev I."/>
        </authorList>
    </citation>
    <scope>NUCLEOTIDE SEQUENCE</scope>
    <source>
        <strain evidence="2">CBS 279.74</strain>
    </source>
</reference>
<keyword evidence="3" id="KW-1185">Reference proteome</keyword>
<gene>
    <name evidence="2" type="ORF">K504DRAFT_497260</name>
</gene>
<feature type="region of interest" description="Disordered" evidence="1">
    <location>
        <begin position="1"/>
        <end position="21"/>
    </location>
</feature>
<feature type="region of interest" description="Disordered" evidence="1">
    <location>
        <begin position="169"/>
        <end position="208"/>
    </location>
</feature>
<protein>
    <recommendedName>
        <fullName evidence="4">Clr5 domain-containing protein</fullName>
    </recommendedName>
</protein>
<sequence>MKLSKFQFRNAPKRNSSRIPDEKWNEYKDEIQRIVYLGGSTGRVQALRWIEEKGDPSFKPSEKQLRDRVKKWAHDGVTTQDARTKNEETKKTSTAKSDKAVIKDDPSLECGTTHAYESTGVLDSNVRLKEIEEALELGLVTTDPKCDSTTKTEAPYKYEVDKKYHLRPNLEDASTSPFGLARNSKNRHDYPHKPAGKKRKQHSDETASQSLATIEATIQLPPSNSFGIDTECVLSGDNRTSAYPYAIDFADDYAKTLPPLSQIRNPILDPRRMQVLLQKAGIACHLDLLARILHKDLVFQTSLSPLGFSSLEEVFLEHNVTKIKAFAELLFFASALEDAFALFLLVWMARRGRARCRAAKALIQCARSATEADDTLLVSHLLRSTLATMDQKEPQLVLLRSLLRLELTELCHQYGDLKARTRAFHEVEQICPSQASLLQTIRDCQQQIQSSSTRDTTSEEALNQAFQETRSTEHGAQPLPEHEQTSDEYTLRDALSAVNCLSYYQDHSVVTFAVRHLRETLNHATCLFLRPQWIASFQKWQERVNELWPNTSIPTEHAVFFELLDNWLAGPNYPPWHDLSLQKENFIIGMSNLETISTISVLVCEEDHIQGHVDTGFDSEISRRAKKLLDLPDSLLLMRFVWCSAKHSRSMAQKQRIPEASVDSYRSLVKQLFAKTCIDDMVGVSPHVTMAESLHSSSTLLSMRRHAEMVHLSARELISDHDMMIMEEDAVSSRSREPRDSRFLSEVPEAVHRRTSSESTVSIQSEEEIASDETGRVDEGQPESEQQHAGSSTFDAIVHSCTCTIWDSGVPIFHSELVCAIHGSQNSDDERFKIHQRDVAILNRKSHVTNISYECTDEESRDGG</sequence>
<dbReference type="EMBL" id="MU005764">
    <property type="protein sequence ID" value="KAF2715386.1"/>
    <property type="molecule type" value="Genomic_DNA"/>
</dbReference>
<dbReference type="Proteomes" id="UP000799428">
    <property type="component" value="Unassembled WGS sequence"/>
</dbReference>
<feature type="compositionally biased region" description="Basic and acidic residues" evidence="1">
    <location>
        <begin position="82"/>
        <end position="100"/>
    </location>
</feature>
<evidence type="ECO:0008006" key="4">
    <source>
        <dbReference type="Google" id="ProtNLM"/>
    </source>
</evidence>
<organism evidence="2 3">
    <name type="scientific">Pleomassaria siparia CBS 279.74</name>
    <dbReference type="NCBI Taxonomy" id="1314801"/>
    <lineage>
        <taxon>Eukaryota</taxon>
        <taxon>Fungi</taxon>
        <taxon>Dikarya</taxon>
        <taxon>Ascomycota</taxon>
        <taxon>Pezizomycotina</taxon>
        <taxon>Dothideomycetes</taxon>
        <taxon>Pleosporomycetidae</taxon>
        <taxon>Pleosporales</taxon>
        <taxon>Pleomassariaceae</taxon>
        <taxon>Pleomassaria</taxon>
    </lineage>
</organism>